<gene>
    <name evidence="1" type="ORF">Rhe02_26680</name>
</gene>
<keyword evidence="2" id="KW-1185">Reference proteome</keyword>
<dbReference type="AlphaFoldDB" id="A0A8J3VG04"/>
<evidence type="ECO:0000313" key="2">
    <source>
        <dbReference type="Proteomes" id="UP000612899"/>
    </source>
</evidence>
<evidence type="ECO:0000313" key="1">
    <source>
        <dbReference type="EMBL" id="GIH04601.1"/>
    </source>
</evidence>
<dbReference type="Proteomes" id="UP000612899">
    <property type="component" value="Unassembled WGS sequence"/>
</dbReference>
<protein>
    <submittedName>
        <fullName evidence="1">Uncharacterized protein</fullName>
    </submittedName>
</protein>
<organism evidence="1 2">
    <name type="scientific">Rhizocola hellebori</name>
    <dbReference type="NCBI Taxonomy" id="1392758"/>
    <lineage>
        <taxon>Bacteria</taxon>
        <taxon>Bacillati</taxon>
        <taxon>Actinomycetota</taxon>
        <taxon>Actinomycetes</taxon>
        <taxon>Micromonosporales</taxon>
        <taxon>Micromonosporaceae</taxon>
        <taxon>Rhizocola</taxon>
    </lineage>
</organism>
<accession>A0A8J3VG04</accession>
<proteinExistence type="predicted"/>
<dbReference type="EMBL" id="BONY01000013">
    <property type="protein sequence ID" value="GIH04601.1"/>
    <property type="molecule type" value="Genomic_DNA"/>
</dbReference>
<comment type="caution">
    <text evidence="1">The sequence shown here is derived from an EMBL/GenBank/DDBJ whole genome shotgun (WGS) entry which is preliminary data.</text>
</comment>
<sequence length="60" mass="6272">MVQAIASHLSGRLVQLGERGLISVARKVFRVEAKPAELTLTAALADLLADSFVGAIAVAR</sequence>
<name>A0A8J3VG04_9ACTN</name>
<dbReference type="RefSeq" id="WP_203908476.1">
    <property type="nucleotide sequence ID" value="NZ_BONY01000013.1"/>
</dbReference>
<reference evidence="1" key="1">
    <citation type="submission" date="2021-01" db="EMBL/GenBank/DDBJ databases">
        <title>Whole genome shotgun sequence of Rhizocola hellebori NBRC 109834.</title>
        <authorList>
            <person name="Komaki H."/>
            <person name="Tamura T."/>
        </authorList>
    </citation>
    <scope>NUCLEOTIDE SEQUENCE</scope>
    <source>
        <strain evidence="1">NBRC 109834</strain>
    </source>
</reference>